<feature type="transmembrane region" description="Helical" evidence="12">
    <location>
        <begin position="272"/>
        <end position="292"/>
    </location>
</feature>
<feature type="transmembrane region" description="Helical" evidence="12">
    <location>
        <begin position="42"/>
        <end position="64"/>
    </location>
</feature>
<dbReference type="RefSeq" id="WP_275217067.1">
    <property type="nucleotide sequence ID" value="NZ_JAPHVQ010000001.1"/>
</dbReference>
<dbReference type="SUPFAM" id="SSF161098">
    <property type="entry name" value="MetI-like"/>
    <property type="match status" value="1"/>
</dbReference>
<evidence type="ECO:0000256" key="6">
    <source>
        <dbReference type="ARBA" id="ARBA00022856"/>
    </source>
</evidence>
<dbReference type="PROSITE" id="PS50928">
    <property type="entry name" value="ABC_TM1"/>
    <property type="match status" value="1"/>
</dbReference>
<dbReference type="GO" id="GO:0055085">
    <property type="term" value="P:transmembrane transport"/>
    <property type="evidence" value="ECO:0007669"/>
    <property type="project" value="InterPro"/>
</dbReference>
<keyword evidence="3" id="KW-1003">Cell membrane</keyword>
<dbReference type="PANTHER" id="PTHR43386">
    <property type="entry name" value="OLIGOPEPTIDE TRANSPORT SYSTEM PERMEASE PROTEIN APPC"/>
    <property type="match status" value="1"/>
</dbReference>
<protein>
    <recommendedName>
        <fullName evidence="11">Oligopeptide transport system permease protein OppC</fullName>
    </recommendedName>
</protein>
<evidence type="ECO:0000256" key="5">
    <source>
        <dbReference type="ARBA" id="ARBA00022692"/>
    </source>
</evidence>
<keyword evidence="4" id="KW-0997">Cell inner membrane</keyword>
<dbReference type="AlphaFoldDB" id="A0A9X4JCR3"/>
<keyword evidence="6" id="KW-0571">Peptide transport</keyword>
<keyword evidence="15" id="KW-1185">Reference proteome</keyword>
<dbReference type="InterPro" id="IPR000515">
    <property type="entry name" value="MetI-like"/>
</dbReference>
<dbReference type="NCBIfam" id="NF011935">
    <property type="entry name" value="PRK15406.1"/>
    <property type="match status" value="1"/>
</dbReference>
<dbReference type="GO" id="GO:0015833">
    <property type="term" value="P:peptide transport"/>
    <property type="evidence" value="ECO:0007669"/>
    <property type="project" value="UniProtKB-KW"/>
</dbReference>
<dbReference type="GO" id="GO:0005886">
    <property type="term" value="C:plasma membrane"/>
    <property type="evidence" value="ECO:0007669"/>
    <property type="project" value="UniProtKB-SubCell"/>
</dbReference>
<evidence type="ECO:0000256" key="7">
    <source>
        <dbReference type="ARBA" id="ARBA00022927"/>
    </source>
</evidence>
<feature type="transmembrane region" description="Helical" evidence="12">
    <location>
        <begin position="216"/>
        <end position="238"/>
    </location>
</feature>
<evidence type="ECO:0000256" key="9">
    <source>
        <dbReference type="ARBA" id="ARBA00023136"/>
    </source>
</evidence>
<dbReference type="EMBL" id="JAPHVQ010000001">
    <property type="protein sequence ID" value="MDE8033750.1"/>
    <property type="molecule type" value="Genomic_DNA"/>
</dbReference>
<evidence type="ECO:0000259" key="13">
    <source>
        <dbReference type="PROSITE" id="PS50928"/>
    </source>
</evidence>
<evidence type="ECO:0000256" key="8">
    <source>
        <dbReference type="ARBA" id="ARBA00022989"/>
    </source>
</evidence>
<evidence type="ECO:0000256" key="12">
    <source>
        <dbReference type="RuleBase" id="RU363032"/>
    </source>
</evidence>
<feature type="transmembrane region" description="Helical" evidence="12">
    <location>
        <begin position="166"/>
        <end position="185"/>
    </location>
</feature>
<dbReference type="InterPro" id="IPR025966">
    <property type="entry name" value="OppC_N"/>
</dbReference>
<evidence type="ECO:0000256" key="4">
    <source>
        <dbReference type="ARBA" id="ARBA00022519"/>
    </source>
</evidence>
<accession>A0A9X4JCR3</accession>
<reference evidence="14" key="1">
    <citation type="submission" date="2022-11" db="EMBL/GenBank/DDBJ databases">
        <authorList>
            <person name="Kamali M."/>
            <person name="Peak L."/>
            <person name="Go Y.Y."/>
            <person name="Balasuriya U.B.R."/>
            <person name="Carossino M."/>
        </authorList>
    </citation>
    <scope>NUCLEOTIDE SEQUENCE</scope>
    <source>
        <strain evidence="14">4524</strain>
    </source>
</reference>
<evidence type="ECO:0000256" key="11">
    <source>
        <dbReference type="ARBA" id="ARBA00072251"/>
    </source>
</evidence>
<dbReference type="InterPro" id="IPR050366">
    <property type="entry name" value="BP-dependent_transpt_permease"/>
</dbReference>
<comment type="similarity">
    <text evidence="10">Belongs to the binding-protein-dependent transport system permease family. OppBC subfamily.</text>
</comment>
<dbReference type="GO" id="GO:0015031">
    <property type="term" value="P:protein transport"/>
    <property type="evidence" value="ECO:0007669"/>
    <property type="project" value="UniProtKB-KW"/>
</dbReference>
<dbReference type="PANTHER" id="PTHR43386:SF2">
    <property type="entry name" value="OLIGOPEPTIDE TRANSPORT SYSTEM PERMEASE PROTEIN OPPC"/>
    <property type="match status" value="1"/>
</dbReference>
<feature type="domain" description="ABC transmembrane type-1" evidence="13">
    <location>
        <begin position="103"/>
        <end position="292"/>
    </location>
</feature>
<sequence length="304" mass="33702">MQIDKNQNFSENLASANTAMVLEGRSLWQDARRRFFRNKAAVASLFMLLLIVLFITFVPMLMPFSYEDTDWNMMSAAPDMESMHYFGTDASGRDLMVRVAMGGRISLMVGIAGALVAVIIGTIYGAISGYVGGKVDSVMMRFLEILSSFPFMFFVILLVTLFGQNIFLIFVAIGMIAWLGLARIVRGQTLALKNKEFIEAATVCGVSRRQIIWRHIIPNVLGLVVVYASLEVPSLILFESFLSFLGLGTQEPMSSWGSLLSDGAAQMETSPWLLGFPAFFLCLTLFCFNFIGDGLRDALDPKDK</sequence>
<evidence type="ECO:0000313" key="14">
    <source>
        <dbReference type="EMBL" id="MDE8033750.1"/>
    </source>
</evidence>
<reference evidence="14" key="2">
    <citation type="journal article" date="2023" name="Pathogens">
        <title>Pathological Features and Genomic Characterization of an Actinobacillus equuli subsp. equuli Bearing Unique Virulence-Associated Genes from an Adult Horse with Pleuropneumonia.</title>
        <authorList>
            <person name="Kamali M."/>
            <person name="Carossino M."/>
            <person name="Del Piero F."/>
            <person name="Peak L."/>
            <person name="Mitchell M.S."/>
            <person name="Willette J."/>
            <person name="Baker R."/>
            <person name="Li F."/>
            <person name="Kenez A."/>
            <person name="Balasuriya U.B.R."/>
            <person name="Go Y.Y."/>
        </authorList>
    </citation>
    <scope>NUCLEOTIDE SEQUENCE</scope>
    <source>
        <strain evidence="14">4524</strain>
    </source>
</reference>
<dbReference type="Pfam" id="PF00528">
    <property type="entry name" value="BPD_transp_1"/>
    <property type="match status" value="1"/>
</dbReference>
<evidence type="ECO:0000256" key="2">
    <source>
        <dbReference type="ARBA" id="ARBA00022448"/>
    </source>
</evidence>
<keyword evidence="5 12" id="KW-0812">Transmembrane</keyword>
<proteinExistence type="inferred from homology"/>
<dbReference type="Pfam" id="PF12911">
    <property type="entry name" value="OppC_N"/>
    <property type="match status" value="1"/>
</dbReference>
<dbReference type="InterPro" id="IPR035906">
    <property type="entry name" value="MetI-like_sf"/>
</dbReference>
<evidence type="ECO:0000256" key="1">
    <source>
        <dbReference type="ARBA" id="ARBA00004429"/>
    </source>
</evidence>
<keyword evidence="8 12" id="KW-1133">Transmembrane helix</keyword>
<evidence type="ECO:0000313" key="15">
    <source>
        <dbReference type="Proteomes" id="UP001142444"/>
    </source>
</evidence>
<dbReference type="CDD" id="cd06261">
    <property type="entry name" value="TM_PBP2"/>
    <property type="match status" value="1"/>
</dbReference>
<evidence type="ECO:0000256" key="3">
    <source>
        <dbReference type="ARBA" id="ARBA00022475"/>
    </source>
</evidence>
<feature type="transmembrane region" description="Helical" evidence="12">
    <location>
        <begin position="105"/>
        <end position="127"/>
    </location>
</feature>
<name>A0A9X4JCR3_ACTEU</name>
<keyword evidence="9 12" id="KW-0472">Membrane</keyword>
<gene>
    <name evidence="14" type="primary">oppC</name>
    <name evidence="14" type="ORF">OQ257_00995</name>
</gene>
<keyword evidence="7" id="KW-0653">Protein transport</keyword>
<feature type="transmembrane region" description="Helical" evidence="12">
    <location>
        <begin position="139"/>
        <end position="160"/>
    </location>
</feature>
<dbReference type="Gene3D" id="1.10.3720.10">
    <property type="entry name" value="MetI-like"/>
    <property type="match status" value="1"/>
</dbReference>
<comment type="caution">
    <text evidence="14">The sequence shown here is derived from an EMBL/GenBank/DDBJ whole genome shotgun (WGS) entry which is preliminary data.</text>
</comment>
<comment type="subcellular location">
    <subcellularLocation>
        <location evidence="1">Cell inner membrane</location>
        <topology evidence="1">Multi-pass membrane protein</topology>
    </subcellularLocation>
    <subcellularLocation>
        <location evidence="12">Cell membrane</location>
        <topology evidence="12">Multi-pass membrane protein</topology>
    </subcellularLocation>
</comment>
<keyword evidence="2 12" id="KW-0813">Transport</keyword>
<evidence type="ECO:0000256" key="10">
    <source>
        <dbReference type="ARBA" id="ARBA00024202"/>
    </source>
</evidence>
<organism evidence="14 15">
    <name type="scientific">Actinobacillus equuli subsp. equuli</name>
    <dbReference type="NCBI Taxonomy" id="202947"/>
    <lineage>
        <taxon>Bacteria</taxon>
        <taxon>Pseudomonadati</taxon>
        <taxon>Pseudomonadota</taxon>
        <taxon>Gammaproteobacteria</taxon>
        <taxon>Pasteurellales</taxon>
        <taxon>Pasteurellaceae</taxon>
        <taxon>Actinobacillus</taxon>
    </lineage>
</organism>
<dbReference type="Proteomes" id="UP001142444">
    <property type="component" value="Unassembled WGS sequence"/>
</dbReference>